<reference evidence="1" key="1">
    <citation type="submission" date="2003-02" db="EMBL/GenBank/DDBJ databases">
        <title>Full-length cDNA libraries and normalization.</title>
        <authorList>
            <person name="Li W.B."/>
            <person name="Gruber C."/>
            <person name="Jessee J."/>
            <person name="Polayes D."/>
        </authorList>
    </citation>
    <scope>NUCLEOTIDE SEQUENCE</scope>
    <source>
        <tissue evidence="1">HeLa cells</tissue>
    </source>
</reference>
<dbReference type="AlphaFoldDB" id="Q86SX0"/>
<accession>Q86SX0</accession>
<name>Q86SX0_HUMAN</name>
<sequence>MHLSICPGLSFHTQSHSHPSTVATAHLCAHTAKVTLTPNAHCFNSQHFTVTLACVHTCFLISTATWMLTHSHLCTHTQAGSQTHWGPRSWSFPTGLNKGSWKETCFLR</sequence>
<dbReference type="EMBL" id="BX248778">
    <property type="protein sequence ID" value="CAD66585.1"/>
    <property type="molecule type" value="mRNA"/>
</dbReference>
<protein>
    <submittedName>
        <fullName evidence="1">Full-length cDNA 5-PRIME end of clone CS0DK007YB08 of HeLa cells of Homo sapiens (human)</fullName>
    </submittedName>
</protein>
<organism evidence="1">
    <name type="scientific">Homo sapiens</name>
    <name type="common">Human</name>
    <dbReference type="NCBI Taxonomy" id="9606"/>
    <lineage>
        <taxon>Eukaryota</taxon>
        <taxon>Metazoa</taxon>
        <taxon>Chordata</taxon>
        <taxon>Craniata</taxon>
        <taxon>Vertebrata</taxon>
        <taxon>Euteleostomi</taxon>
        <taxon>Mammalia</taxon>
        <taxon>Eutheria</taxon>
        <taxon>Euarchontoglires</taxon>
        <taxon>Primates</taxon>
        <taxon>Haplorrhini</taxon>
        <taxon>Catarrhini</taxon>
        <taxon>Hominidae</taxon>
        <taxon>Homo</taxon>
    </lineage>
</organism>
<evidence type="ECO:0000313" key="1">
    <source>
        <dbReference type="EMBL" id="CAD66585.1"/>
    </source>
</evidence>
<proteinExistence type="evidence at transcript level"/>
<reference evidence="1" key="2">
    <citation type="submission" date="2003-02" db="EMBL/GenBank/DDBJ databases">
        <authorList>
            <person name="Genoscope"/>
        </authorList>
    </citation>
    <scope>NUCLEOTIDE SEQUENCE</scope>
    <source>
        <tissue evidence="1">HeLa cells</tissue>
    </source>
</reference>